<evidence type="ECO:0000313" key="2">
    <source>
        <dbReference type="EMBL" id="ORA37220.1"/>
    </source>
</evidence>
<keyword evidence="1" id="KW-0472">Membrane</keyword>
<feature type="transmembrane region" description="Helical" evidence="1">
    <location>
        <begin position="370"/>
        <end position="389"/>
    </location>
</feature>
<protein>
    <recommendedName>
        <fullName evidence="4">Glycosyltransferase RgtA/B/C/D-like domain-containing protein</fullName>
    </recommendedName>
</protein>
<feature type="transmembrane region" description="Helical" evidence="1">
    <location>
        <begin position="77"/>
        <end position="95"/>
    </location>
</feature>
<evidence type="ECO:0000313" key="3">
    <source>
        <dbReference type="Proteomes" id="UP000192448"/>
    </source>
</evidence>
<evidence type="ECO:0000256" key="1">
    <source>
        <dbReference type="SAM" id="Phobius"/>
    </source>
</evidence>
<feature type="transmembrane region" description="Helical" evidence="1">
    <location>
        <begin position="436"/>
        <end position="455"/>
    </location>
</feature>
<feature type="transmembrane region" description="Helical" evidence="1">
    <location>
        <begin position="341"/>
        <end position="358"/>
    </location>
</feature>
<feature type="transmembrane region" description="Helical" evidence="1">
    <location>
        <begin position="45"/>
        <end position="65"/>
    </location>
</feature>
<keyword evidence="3" id="KW-1185">Reference proteome</keyword>
<keyword evidence="1" id="KW-1133">Transmembrane helix</keyword>
<keyword evidence="1" id="KW-0812">Transmembrane</keyword>
<proteinExistence type="predicted"/>
<organism evidence="2 3">
    <name type="scientific">Mycobacterium aquaticum</name>
    <dbReference type="NCBI Taxonomy" id="1927124"/>
    <lineage>
        <taxon>Bacteria</taxon>
        <taxon>Bacillati</taxon>
        <taxon>Actinomycetota</taxon>
        <taxon>Actinomycetes</taxon>
        <taxon>Mycobacteriales</taxon>
        <taxon>Mycobacteriaceae</taxon>
        <taxon>Mycobacterium</taxon>
    </lineage>
</organism>
<feature type="transmembrane region" description="Helical" evidence="1">
    <location>
        <begin position="20"/>
        <end position="39"/>
    </location>
</feature>
<feature type="transmembrane region" description="Helical" evidence="1">
    <location>
        <begin position="182"/>
        <end position="199"/>
    </location>
</feature>
<comment type="caution">
    <text evidence="2">The sequence shown here is derived from an EMBL/GenBank/DDBJ whole genome shotgun (WGS) entry which is preliminary data.</text>
</comment>
<accession>A0A1X0B4I6</accession>
<name>A0A1X0B4I6_9MYCO</name>
<dbReference type="EMBL" id="MVHF01000006">
    <property type="protein sequence ID" value="ORA37220.1"/>
    <property type="molecule type" value="Genomic_DNA"/>
</dbReference>
<feature type="transmembrane region" description="Helical" evidence="1">
    <location>
        <begin position="281"/>
        <end position="300"/>
    </location>
</feature>
<evidence type="ECO:0008006" key="4">
    <source>
        <dbReference type="Google" id="ProtNLM"/>
    </source>
</evidence>
<gene>
    <name evidence="2" type="ORF">BST13_08725</name>
</gene>
<feature type="transmembrane region" description="Helical" evidence="1">
    <location>
        <begin position="233"/>
        <end position="249"/>
    </location>
</feature>
<feature type="transmembrane region" description="Helical" evidence="1">
    <location>
        <begin position="395"/>
        <end position="415"/>
    </location>
</feature>
<reference evidence="2 3" key="1">
    <citation type="submission" date="2017-02" db="EMBL/GenBank/DDBJ databases">
        <title>The new phylogeny of genus Mycobacterium.</title>
        <authorList>
            <person name="Tortoli E."/>
            <person name="Trovato A."/>
            <person name="Cirillo D.M."/>
        </authorList>
    </citation>
    <scope>NUCLEOTIDE SEQUENCE [LARGE SCALE GENOMIC DNA]</scope>
    <source>
        <strain evidence="2 3">RW6</strain>
    </source>
</reference>
<sequence length="606" mass="65942">MPAASRPDRDTRDPQVRSVIPDAALIVAGGVLLVALAYARSRGGVSYAAPLMWAGQLLVFVYVVARILHGSTSARDRAFLAIWFAVAQAVVRWAYSPHAFTFSDELQHLRSLENVLASHHLFQPSYALPISPQYPGLENVTAELAQVSSASPFLAGVLVASISHVLTATALLLLFREVTGSSRVACLSVVLYMLNPHAAYFDTSFLYETLALPFLVLAVVLAIRFATRRSGRLLSFTGVVACCAVVTITHHVSILATAAVLAGMAAATAVFRASRPLAPRLAACAVAAMAVFWLWIHFFAPATLDYLSSPGDQILSALSKLWEFDGQMSLPRPPTPLFDRAMSPLGVLVTLGLLAVSVRLARGRQPLERSFIAAAAGSYSLVLATRLLVENGPELSARMLTFTTMFTAVAMAIALEHLVVVRPGAHRRAVQTVSRMVLAIALTIILFLASVVASLPEWFQRLPGKFWIDGFASGIDAVGTSRAEWADAYLSPGARFFGDTASLTLLSTLAELDPIRDPESLYYTDYFTPENLAVVRSESAVYLDVDLRMTEQSPITGNYFAADINKGADRKPIEKELLLKFDKVRGISRIYDSGYDRFYDLRWVQP</sequence>
<dbReference type="STRING" id="1927124.BST13_08725"/>
<feature type="transmembrane region" description="Helical" evidence="1">
    <location>
        <begin position="153"/>
        <end position="175"/>
    </location>
</feature>
<feature type="transmembrane region" description="Helical" evidence="1">
    <location>
        <begin position="205"/>
        <end position="226"/>
    </location>
</feature>
<feature type="transmembrane region" description="Helical" evidence="1">
    <location>
        <begin position="255"/>
        <end position="274"/>
    </location>
</feature>
<dbReference type="Proteomes" id="UP000192448">
    <property type="component" value="Unassembled WGS sequence"/>
</dbReference>
<dbReference type="AlphaFoldDB" id="A0A1X0B4I6"/>